<dbReference type="EMBL" id="JAWIIJ010000012">
    <property type="protein sequence ID" value="MDV2080250.1"/>
    <property type="molecule type" value="Genomic_DNA"/>
</dbReference>
<dbReference type="InterPro" id="IPR033469">
    <property type="entry name" value="CYTH-like_dom_sf"/>
</dbReference>
<keyword evidence="3" id="KW-1185">Reference proteome</keyword>
<organism evidence="2 3">
    <name type="scientific">Marinobacter xestospongiae</name>
    <dbReference type="NCBI Taxonomy" id="994319"/>
    <lineage>
        <taxon>Bacteria</taxon>
        <taxon>Pseudomonadati</taxon>
        <taxon>Pseudomonadota</taxon>
        <taxon>Gammaproteobacteria</taxon>
        <taxon>Pseudomonadales</taxon>
        <taxon>Marinobacteraceae</taxon>
        <taxon>Marinobacter</taxon>
    </lineage>
</organism>
<evidence type="ECO:0000313" key="3">
    <source>
        <dbReference type="Proteomes" id="UP001269819"/>
    </source>
</evidence>
<gene>
    <name evidence="2" type="ORF">RYS15_16300</name>
</gene>
<feature type="domain" description="CYTH" evidence="1">
    <location>
        <begin position="2"/>
        <end position="199"/>
    </location>
</feature>
<proteinExistence type="predicted"/>
<protein>
    <submittedName>
        <fullName evidence="2">CYTH domain-containing protein</fullName>
    </submittedName>
</protein>
<dbReference type="SUPFAM" id="SSF55154">
    <property type="entry name" value="CYTH-like phosphatases"/>
    <property type="match status" value="1"/>
</dbReference>
<dbReference type="InterPro" id="IPR023577">
    <property type="entry name" value="CYTH_domain"/>
</dbReference>
<dbReference type="PROSITE" id="PS51707">
    <property type="entry name" value="CYTH"/>
    <property type="match status" value="1"/>
</dbReference>
<dbReference type="RefSeq" id="WP_316974686.1">
    <property type="nucleotide sequence ID" value="NZ_JAWIIJ010000012.1"/>
</dbReference>
<reference evidence="2 3" key="1">
    <citation type="submission" date="2023-10" db="EMBL/GenBank/DDBJ databases">
        <title>Characteristics and mechanism of a salt-tolerant marine origin heterotrophic nitrifying- aerobic denitrifying bacteria Marinobacter xestospongiae HN1.</title>
        <authorList>
            <person name="Qi R."/>
        </authorList>
    </citation>
    <scope>NUCLEOTIDE SEQUENCE [LARGE SCALE GENOMIC DNA]</scope>
    <source>
        <strain evidence="2 3">HN1</strain>
    </source>
</reference>
<evidence type="ECO:0000259" key="1">
    <source>
        <dbReference type="PROSITE" id="PS51707"/>
    </source>
</evidence>
<name>A0ABU3W140_9GAMM</name>
<dbReference type="Proteomes" id="UP001269819">
    <property type="component" value="Unassembled WGS sequence"/>
</dbReference>
<dbReference type="CDD" id="cd07756">
    <property type="entry name" value="CYTH-like_Pase_CHAD"/>
    <property type="match status" value="1"/>
</dbReference>
<dbReference type="InterPro" id="IPR039013">
    <property type="entry name" value="YgiF"/>
</dbReference>
<sequence length="279" mass="30688">MAQELEIKLTLSPATAEAAFQWLSGLPEATVGDTKALINTYFDTPKAELNHQRAALRVRRAGDRYIQTLKTQGEFRAGAHRRQEWEWPLTGTRLNLGLLADTPLAEGVNLAELEPVFETNFERRIVMLEEGDTVIECAFDLGRVIAGEQSRPLCEVEFELKAGDEGQLLHWATRLSAAYPCFLNLISKAEQGYFLAGLHDPSALAPDSDALTRLCHGVSVGWLTGAVTDELRQALDDVLVGYEGVLSEAQKADLRRLCQSPDPDVIESLGALQLALMNT</sequence>
<dbReference type="PANTHER" id="PTHR39569">
    <property type="entry name" value="INORGANIC TRIPHOSPHATASE"/>
    <property type="match status" value="1"/>
</dbReference>
<comment type="caution">
    <text evidence="2">The sequence shown here is derived from an EMBL/GenBank/DDBJ whole genome shotgun (WGS) entry which is preliminary data.</text>
</comment>
<dbReference type="Pfam" id="PF01928">
    <property type="entry name" value="CYTH"/>
    <property type="match status" value="1"/>
</dbReference>
<dbReference type="Gene3D" id="2.40.320.10">
    <property type="entry name" value="Hypothetical Protein Pfu-838710-001"/>
    <property type="match status" value="1"/>
</dbReference>
<dbReference type="SMART" id="SM01118">
    <property type="entry name" value="CYTH"/>
    <property type="match status" value="1"/>
</dbReference>
<evidence type="ECO:0000313" key="2">
    <source>
        <dbReference type="EMBL" id="MDV2080250.1"/>
    </source>
</evidence>
<dbReference type="PANTHER" id="PTHR39569:SF1">
    <property type="entry name" value="INORGANIC TRIPHOSPHATASE"/>
    <property type="match status" value="1"/>
</dbReference>
<accession>A0ABU3W140</accession>